<dbReference type="EMBL" id="HE613800">
    <property type="protein sequence ID" value="CCE70615.1"/>
    <property type="molecule type" value="Genomic_DNA"/>
</dbReference>
<evidence type="ECO:0000313" key="3">
    <source>
        <dbReference type="Proteomes" id="UP000009139"/>
    </source>
</evidence>
<keyword evidence="1" id="KW-0812">Transmembrane</keyword>
<organism evidence="2 3">
    <name type="scientific">Pyrococcus abyssi (strain GE5 / Orsay)</name>
    <dbReference type="NCBI Taxonomy" id="272844"/>
    <lineage>
        <taxon>Archaea</taxon>
        <taxon>Methanobacteriati</taxon>
        <taxon>Methanobacteriota</taxon>
        <taxon>Thermococci</taxon>
        <taxon>Thermococcales</taxon>
        <taxon>Thermococcaceae</taxon>
        <taxon>Pyrococcus</taxon>
    </lineage>
</organism>
<keyword evidence="1" id="KW-1133">Transmembrane helix</keyword>
<dbReference type="Proteomes" id="UP000009139">
    <property type="component" value="Chromosome"/>
</dbReference>
<accession>G8ZKH2</accession>
<comment type="miscellaneous">
    <text evidence="2">The sequence shown here is derived from an EMBL/GenBank/DDBJ third party annotation (TPA) entry.</text>
</comment>
<dbReference type="AlphaFoldDB" id="G8ZKH2"/>
<reference evidence="2 3" key="1">
    <citation type="journal article" date="2012" name="Curr. Microbiol.">
        <title>Re-annotation of two hyperthermophilic archaea Pyrococcus abyssi GE5 and Pyrococcus furiosus DSM 3638.</title>
        <authorList>
            <person name="Gao J."/>
            <person name="Wang J."/>
        </authorList>
    </citation>
    <scope>GENOME REANNOTATION</scope>
    <source>
        <strain evidence="3">GE5 / Orsay</strain>
    </source>
</reference>
<feature type="transmembrane region" description="Helical" evidence="1">
    <location>
        <begin position="26"/>
        <end position="44"/>
    </location>
</feature>
<name>G8ZKH2_PYRAB</name>
<sequence length="78" mass="8973">MKPLIISFVLLGLIQGLHLRVPNIWYAVPVLAVFLGVYFFLILLSRSVDKEDVELLLAVERKLGVDLKIIKKILRRFV</sequence>
<proteinExistence type="predicted"/>
<protein>
    <submittedName>
        <fullName evidence="2">Uncharacterized protein</fullName>
    </submittedName>
</protein>
<evidence type="ECO:0000256" key="1">
    <source>
        <dbReference type="SAM" id="Phobius"/>
    </source>
</evidence>
<evidence type="ECO:0000313" key="2">
    <source>
        <dbReference type="EMBL" id="CCE70615.1"/>
    </source>
</evidence>
<keyword evidence="1" id="KW-0472">Membrane</keyword>
<gene>
    <name evidence="2" type="ordered locus">PAB2422.2n</name>
</gene>